<dbReference type="GeneID" id="104756766"/>
<gene>
    <name evidence="3" type="primary">LOC104756766</name>
</gene>
<dbReference type="InterPro" id="IPR023393">
    <property type="entry name" value="START-like_dom_sf"/>
</dbReference>
<dbReference type="RefSeq" id="XP_010477710.1">
    <property type="nucleotide sequence ID" value="XM_010479408.1"/>
</dbReference>
<keyword evidence="2" id="KW-1185">Reference proteome</keyword>
<accession>A0ABM0WXU6</accession>
<dbReference type="Proteomes" id="UP000694864">
    <property type="component" value="Chromosome 17"/>
</dbReference>
<dbReference type="Pfam" id="PF00407">
    <property type="entry name" value="Bet_v_1"/>
    <property type="match status" value="1"/>
</dbReference>
<name>A0ABM0WXU6_CAMSA</name>
<evidence type="ECO:0000313" key="2">
    <source>
        <dbReference type="Proteomes" id="UP000694864"/>
    </source>
</evidence>
<dbReference type="InterPro" id="IPR000916">
    <property type="entry name" value="Bet_v_I/MLP"/>
</dbReference>
<organism evidence="2 3">
    <name type="scientific">Camelina sativa</name>
    <name type="common">False flax</name>
    <name type="synonym">Myagrum sativum</name>
    <dbReference type="NCBI Taxonomy" id="90675"/>
    <lineage>
        <taxon>Eukaryota</taxon>
        <taxon>Viridiplantae</taxon>
        <taxon>Streptophyta</taxon>
        <taxon>Embryophyta</taxon>
        <taxon>Tracheophyta</taxon>
        <taxon>Spermatophyta</taxon>
        <taxon>Magnoliopsida</taxon>
        <taxon>eudicotyledons</taxon>
        <taxon>Gunneridae</taxon>
        <taxon>Pentapetalae</taxon>
        <taxon>rosids</taxon>
        <taxon>malvids</taxon>
        <taxon>Brassicales</taxon>
        <taxon>Brassicaceae</taxon>
        <taxon>Camelineae</taxon>
        <taxon>Camelina</taxon>
    </lineage>
</organism>
<protein>
    <submittedName>
        <fullName evidence="3">Uncharacterized protein At1g24000-like</fullName>
    </submittedName>
</protein>
<reference evidence="3" key="2">
    <citation type="submission" date="2025-08" db="UniProtKB">
        <authorList>
            <consortium name="RefSeq"/>
        </authorList>
    </citation>
    <scope>IDENTIFICATION</scope>
    <source>
        <tissue evidence="3">Leaf</tissue>
    </source>
</reference>
<feature type="domain" description="Bet v I/Major latex protein" evidence="1">
    <location>
        <begin position="2"/>
        <end position="118"/>
    </location>
</feature>
<sequence>MALHGTWSGELDIKSPAARFFKSFTDDIISPTEGIAEEVFESIDSEKRTVTIKMSGCLISEKYKSVKATITVTPREDGDGSQVVWTIECSKISSDIDDPQFIIDTLVNFLKETDENLLP</sequence>
<dbReference type="InterPro" id="IPR051761">
    <property type="entry name" value="MLP-like_ligand-binding"/>
</dbReference>
<dbReference type="SUPFAM" id="SSF55961">
    <property type="entry name" value="Bet v1-like"/>
    <property type="match status" value="1"/>
</dbReference>
<evidence type="ECO:0000313" key="3">
    <source>
        <dbReference type="RefSeq" id="XP_010477710.1"/>
    </source>
</evidence>
<reference evidence="2" key="1">
    <citation type="journal article" date="2014" name="Nat. Commun.">
        <title>The emerging biofuel crop Camelina sativa retains a highly undifferentiated hexaploid genome structure.</title>
        <authorList>
            <person name="Kagale S."/>
            <person name="Koh C."/>
            <person name="Nixon J."/>
            <person name="Bollina V."/>
            <person name="Clarke W.E."/>
            <person name="Tuteja R."/>
            <person name="Spillane C."/>
            <person name="Robinson S.J."/>
            <person name="Links M.G."/>
            <person name="Clarke C."/>
            <person name="Higgins E.E."/>
            <person name="Huebert T."/>
            <person name="Sharpe A.G."/>
            <person name="Parkin I.A."/>
        </authorList>
    </citation>
    <scope>NUCLEOTIDE SEQUENCE [LARGE SCALE GENOMIC DNA]</scope>
    <source>
        <strain evidence="2">cv. DH55</strain>
    </source>
</reference>
<dbReference type="SMART" id="SM01037">
    <property type="entry name" value="Bet_v_1"/>
    <property type="match status" value="1"/>
</dbReference>
<dbReference type="Gene3D" id="3.30.530.20">
    <property type="match status" value="1"/>
</dbReference>
<dbReference type="PANTHER" id="PTHR31907">
    <property type="entry name" value="MLP-LIKE PROTEIN 423"/>
    <property type="match status" value="1"/>
</dbReference>
<evidence type="ECO:0000259" key="1">
    <source>
        <dbReference type="SMART" id="SM01037"/>
    </source>
</evidence>
<proteinExistence type="predicted"/>